<evidence type="ECO:0000313" key="2">
    <source>
        <dbReference type="EMBL" id="VDK29997.1"/>
    </source>
</evidence>
<feature type="compositionally biased region" description="Polar residues" evidence="1">
    <location>
        <begin position="131"/>
        <end position="143"/>
    </location>
</feature>
<dbReference type="EMBL" id="UYRT01001701">
    <property type="protein sequence ID" value="VDK29997.1"/>
    <property type="molecule type" value="Genomic_DNA"/>
</dbReference>
<gene>
    <name evidence="2" type="ORF">GPUH_LOCUS1414</name>
</gene>
<evidence type="ECO:0000313" key="3">
    <source>
        <dbReference type="Proteomes" id="UP000271098"/>
    </source>
</evidence>
<proteinExistence type="predicted"/>
<evidence type="ECO:0000313" key="4">
    <source>
        <dbReference type="WBParaSite" id="GPUH_0000141601-mRNA-1"/>
    </source>
</evidence>
<dbReference type="Proteomes" id="UP000271098">
    <property type="component" value="Unassembled WGS sequence"/>
</dbReference>
<name>A0A183CY72_9BILA</name>
<reference evidence="2 3" key="2">
    <citation type="submission" date="2018-11" db="EMBL/GenBank/DDBJ databases">
        <authorList>
            <consortium name="Pathogen Informatics"/>
        </authorList>
    </citation>
    <scope>NUCLEOTIDE SEQUENCE [LARGE SCALE GENOMIC DNA]</scope>
</reference>
<dbReference type="WBParaSite" id="GPUH_0000141601-mRNA-1">
    <property type="protein sequence ID" value="GPUH_0000141601-mRNA-1"/>
    <property type="gene ID" value="GPUH_0000141601"/>
</dbReference>
<organism evidence="4">
    <name type="scientific">Gongylonema pulchrum</name>
    <dbReference type="NCBI Taxonomy" id="637853"/>
    <lineage>
        <taxon>Eukaryota</taxon>
        <taxon>Metazoa</taxon>
        <taxon>Ecdysozoa</taxon>
        <taxon>Nematoda</taxon>
        <taxon>Chromadorea</taxon>
        <taxon>Rhabditida</taxon>
        <taxon>Spirurina</taxon>
        <taxon>Spiruromorpha</taxon>
        <taxon>Spiruroidea</taxon>
        <taxon>Gongylonematidae</taxon>
        <taxon>Gongylonema</taxon>
    </lineage>
</organism>
<evidence type="ECO:0000256" key="1">
    <source>
        <dbReference type="SAM" id="MobiDB-lite"/>
    </source>
</evidence>
<protein>
    <submittedName>
        <fullName evidence="4">Ovule protein</fullName>
    </submittedName>
</protein>
<dbReference type="AlphaFoldDB" id="A0A183CY72"/>
<dbReference type="OrthoDB" id="5874322at2759"/>
<feature type="region of interest" description="Disordered" evidence="1">
    <location>
        <begin position="121"/>
        <end position="149"/>
    </location>
</feature>
<sequence>MILSVYHRNELQKQKKKGRDCLLRVLMIFKRFNIVFKSAELKCFFRDKESLMLNVRDIEARIAEASSPMVIIRHPTIPKEFSDDTKENKASFIMSTKKSELSVWDTDARSLGRSLLSAFKHSTEEDDASSRSKQTSFDENQLSEAPAIR</sequence>
<accession>A0A183CY72</accession>
<keyword evidence="3" id="KW-1185">Reference proteome</keyword>
<reference evidence="4" key="1">
    <citation type="submission" date="2016-06" db="UniProtKB">
        <authorList>
            <consortium name="WormBaseParasite"/>
        </authorList>
    </citation>
    <scope>IDENTIFICATION</scope>
</reference>